<evidence type="ECO:0000313" key="5">
    <source>
        <dbReference type="EMBL" id="MDP4576171.1"/>
    </source>
</evidence>
<feature type="transmembrane region" description="Helical" evidence="3">
    <location>
        <begin position="228"/>
        <end position="246"/>
    </location>
</feature>
<keyword evidence="3" id="KW-0812">Transmembrane</keyword>
<feature type="transmembrane region" description="Helical" evidence="3">
    <location>
        <begin position="124"/>
        <end position="146"/>
    </location>
</feature>
<evidence type="ECO:0000313" key="6">
    <source>
        <dbReference type="Proteomes" id="UP001240639"/>
    </source>
</evidence>
<dbReference type="CDD" id="cd00383">
    <property type="entry name" value="trans_reg_C"/>
    <property type="match status" value="1"/>
</dbReference>
<dbReference type="SUPFAM" id="SSF46894">
    <property type="entry name" value="C-terminal effector domain of the bipartite response regulators"/>
    <property type="match status" value="1"/>
</dbReference>
<dbReference type="PANTHER" id="PTHR47691">
    <property type="entry name" value="REGULATOR-RELATED"/>
    <property type="match status" value="1"/>
</dbReference>
<organism evidence="5 6">
    <name type="scientific">Qipengyuania profundimaris</name>
    <dbReference type="NCBI Taxonomy" id="3067652"/>
    <lineage>
        <taxon>Bacteria</taxon>
        <taxon>Pseudomonadati</taxon>
        <taxon>Pseudomonadota</taxon>
        <taxon>Alphaproteobacteria</taxon>
        <taxon>Sphingomonadales</taxon>
        <taxon>Erythrobacteraceae</taxon>
        <taxon>Qipengyuania</taxon>
    </lineage>
</organism>
<dbReference type="PANTHER" id="PTHR47691:SF3">
    <property type="entry name" value="HTH-TYPE TRANSCRIPTIONAL REGULATOR RV0890C-RELATED"/>
    <property type="match status" value="1"/>
</dbReference>
<dbReference type="Proteomes" id="UP001240639">
    <property type="component" value="Unassembled WGS sequence"/>
</dbReference>
<keyword evidence="3" id="KW-1133">Transmembrane helix</keyword>
<protein>
    <submittedName>
        <fullName evidence="5">Transcriptional regulator</fullName>
    </submittedName>
</protein>
<comment type="caution">
    <text evidence="5">The sequence shown here is derived from an EMBL/GenBank/DDBJ whole genome shotgun (WGS) entry which is preliminary data.</text>
</comment>
<feature type="transmembrane region" description="Helical" evidence="3">
    <location>
        <begin position="152"/>
        <end position="183"/>
    </location>
</feature>
<dbReference type="EMBL" id="JAVAIM010000001">
    <property type="protein sequence ID" value="MDP4576171.1"/>
    <property type="molecule type" value="Genomic_DNA"/>
</dbReference>
<evidence type="ECO:0000256" key="3">
    <source>
        <dbReference type="SAM" id="Phobius"/>
    </source>
</evidence>
<evidence type="ECO:0000259" key="4">
    <source>
        <dbReference type="PROSITE" id="PS51755"/>
    </source>
</evidence>
<feature type="DNA-binding region" description="OmpR/PhoB-type" evidence="2">
    <location>
        <begin position="5"/>
        <end position="103"/>
    </location>
</feature>
<keyword evidence="1 2" id="KW-0238">DNA-binding</keyword>
<feature type="transmembrane region" description="Helical" evidence="3">
    <location>
        <begin position="315"/>
        <end position="336"/>
    </location>
</feature>
<proteinExistence type="predicted"/>
<reference evidence="5 6" key="1">
    <citation type="submission" date="2023-08" db="EMBL/GenBank/DDBJ databases">
        <title>genomic of G39.</title>
        <authorList>
            <person name="Wang Y."/>
        </authorList>
    </citation>
    <scope>NUCLEOTIDE SEQUENCE [LARGE SCALE GENOMIC DNA]</scope>
    <source>
        <strain evidence="5 6">G39</strain>
    </source>
</reference>
<dbReference type="InterPro" id="IPR036388">
    <property type="entry name" value="WH-like_DNA-bd_sf"/>
</dbReference>
<dbReference type="InterPro" id="IPR016032">
    <property type="entry name" value="Sig_transdc_resp-reg_C-effctor"/>
</dbReference>
<evidence type="ECO:0000256" key="1">
    <source>
        <dbReference type="ARBA" id="ARBA00023125"/>
    </source>
</evidence>
<keyword evidence="3" id="KW-0472">Membrane</keyword>
<name>A0ABT9HSQ0_9SPHN</name>
<dbReference type="RefSeq" id="WP_305933383.1">
    <property type="nucleotide sequence ID" value="NZ_JAVAIM010000001.1"/>
</dbReference>
<feature type="domain" description="OmpR/PhoB-type" evidence="4">
    <location>
        <begin position="5"/>
        <end position="103"/>
    </location>
</feature>
<dbReference type="InterPro" id="IPR001867">
    <property type="entry name" value="OmpR/PhoB-type_DNA-bd"/>
</dbReference>
<evidence type="ECO:0000256" key="2">
    <source>
        <dbReference type="PROSITE-ProRule" id="PRU01091"/>
    </source>
</evidence>
<sequence>MERQSDSVHFGDFELDLADRQLRRNGTPVELGSRYFDALALLVANAGSLVSKTRFMDEVWRGIPVTDEALTQCIRTLRRALGDDAGSPRYIQTVPKHGYRFLSEVALENAPESAARKSSIAGRVAGACTLSGTLAGMLGGAVYGALAGTGGGATIVVLAALVGALGTLAGAAIGLGMAAAIAWRGRGDPALIAGGIVGGVVAGALGSTLGRDGIGLLTGEALGRVTGIYEGLVLGAAAGLAGWLVLRDDASPAPRLASVAIMLGVVAGLIIDISGGRLLGGSLYALQQSLGDTQLRLESIGAAFGANTFGPTAHFATAIGEGAIFVLAIAAGLLVLKRR</sequence>
<feature type="transmembrane region" description="Helical" evidence="3">
    <location>
        <begin position="258"/>
        <end position="279"/>
    </location>
</feature>
<dbReference type="Gene3D" id="1.10.10.10">
    <property type="entry name" value="Winged helix-like DNA-binding domain superfamily/Winged helix DNA-binding domain"/>
    <property type="match status" value="1"/>
</dbReference>
<dbReference type="SMART" id="SM00862">
    <property type="entry name" value="Trans_reg_C"/>
    <property type="match status" value="1"/>
</dbReference>
<dbReference type="PROSITE" id="PS51755">
    <property type="entry name" value="OMPR_PHOB"/>
    <property type="match status" value="1"/>
</dbReference>
<gene>
    <name evidence="5" type="ORF">Q9K02_13595</name>
</gene>
<keyword evidence="6" id="KW-1185">Reference proteome</keyword>
<accession>A0ABT9HSQ0</accession>
<feature type="transmembrane region" description="Helical" evidence="3">
    <location>
        <begin position="190"/>
        <end position="208"/>
    </location>
</feature>
<dbReference type="Pfam" id="PF00486">
    <property type="entry name" value="Trans_reg_C"/>
    <property type="match status" value="1"/>
</dbReference>